<dbReference type="EMBL" id="JAOTPL010000019">
    <property type="protein sequence ID" value="MCU7695161.1"/>
    <property type="molecule type" value="Genomic_DNA"/>
</dbReference>
<organism evidence="6 7">
    <name type="scientific">Haoranjiania flava</name>
    <dbReference type="NCBI Taxonomy" id="1856322"/>
    <lineage>
        <taxon>Bacteria</taxon>
        <taxon>Pseudomonadati</taxon>
        <taxon>Bacteroidota</taxon>
        <taxon>Chitinophagia</taxon>
        <taxon>Chitinophagales</taxon>
        <taxon>Chitinophagaceae</taxon>
        <taxon>Haoranjiania</taxon>
    </lineage>
</organism>
<protein>
    <submittedName>
        <fullName evidence="6">MBL fold metallo-hydrolase</fullName>
    </submittedName>
</protein>
<name>A0AAE3IRP2_9BACT</name>
<reference evidence="6" key="1">
    <citation type="submission" date="2022-10" db="EMBL/GenBank/DDBJ databases">
        <authorList>
            <person name="Kim H.S."/>
            <person name="Kim J.-S."/>
            <person name="Suh M.K."/>
            <person name="Eom M.K."/>
            <person name="Lee J.-S."/>
        </authorList>
    </citation>
    <scope>NUCLEOTIDE SEQUENCE</scope>
    <source>
        <strain evidence="6">LIP-5</strain>
    </source>
</reference>
<evidence type="ECO:0000259" key="5">
    <source>
        <dbReference type="SMART" id="SM00849"/>
    </source>
</evidence>
<dbReference type="SMART" id="SM00849">
    <property type="entry name" value="Lactamase_B"/>
    <property type="match status" value="1"/>
</dbReference>
<dbReference type="InterPro" id="IPR036866">
    <property type="entry name" value="RibonucZ/Hydroxyglut_hydro"/>
</dbReference>
<dbReference type="GO" id="GO:0046872">
    <property type="term" value="F:metal ion binding"/>
    <property type="evidence" value="ECO:0007669"/>
    <property type="project" value="UniProtKB-KW"/>
</dbReference>
<evidence type="ECO:0000313" key="6">
    <source>
        <dbReference type="EMBL" id="MCU7695161.1"/>
    </source>
</evidence>
<evidence type="ECO:0000256" key="2">
    <source>
        <dbReference type="ARBA" id="ARBA00022723"/>
    </source>
</evidence>
<accession>A0AAE3IRP2</accession>
<feature type="domain" description="Metallo-beta-lactamase" evidence="5">
    <location>
        <begin position="40"/>
        <end position="236"/>
    </location>
</feature>
<dbReference type="RefSeq" id="WP_263038648.1">
    <property type="nucleotide sequence ID" value="NZ_JAOTPL010000019.1"/>
</dbReference>
<keyword evidence="3" id="KW-0378">Hydrolase</keyword>
<dbReference type="Proteomes" id="UP001209317">
    <property type="component" value="Unassembled WGS sequence"/>
</dbReference>
<comment type="similarity">
    <text evidence="1">Belongs to the metallo-beta-lactamase superfamily.</text>
</comment>
<evidence type="ECO:0000256" key="3">
    <source>
        <dbReference type="ARBA" id="ARBA00022801"/>
    </source>
</evidence>
<dbReference type="PANTHER" id="PTHR42978">
    <property type="entry name" value="QUORUM-QUENCHING LACTONASE YTNP-RELATED-RELATED"/>
    <property type="match status" value="1"/>
</dbReference>
<keyword evidence="2" id="KW-0479">Metal-binding</keyword>
<dbReference type="AlphaFoldDB" id="A0AAE3IRP2"/>
<dbReference type="PANTHER" id="PTHR42978:SF6">
    <property type="entry name" value="QUORUM-QUENCHING LACTONASE YTNP-RELATED"/>
    <property type="match status" value="1"/>
</dbReference>
<keyword evidence="4" id="KW-0862">Zinc</keyword>
<dbReference type="InterPro" id="IPR051013">
    <property type="entry name" value="MBL_superfamily_lactonases"/>
</dbReference>
<dbReference type="InterPro" id="IPR001279">
    <property type="entry name" value="Metallo-B-lactamas"/>
</dbReference>
<sequence length="246" mass="27843">MRIIPLEEGTFTVDKSKQMVPFNSKEDELGDRNAGSLLVAVTPFLVITSNDVILLDTGLGLKEAGTLQLLNNLQKHQLSAGDVTKVCMSHLHTDHIGGMSITDAQGNQQMAFPNATYYIQEKELEYALSGGSASYKPERLAFLQGHPQVELINGDGNIDDYIYYDLTAAHSKYHQVFWVEEDGDLAFFGADDAPQLVQMKSRFVAKYDYDGKKCMQLRQEWWETGNNNRWTFLFYHDVTTPVYKQE</sequence>
<dbReference type="SUPFAM" id="SSF56281">
    <property type="entry name" value="Metallo-hydrolase/oxidoreductase"/>
    <property type="match status" value="1"/>
</dbReference>
<dbReference type="Pfam" id="PF00753">
    <property type="entry name" value="Lactamase_B"/>
    <property type="match status" value="1"/>
</dbReference>
<evidence type="ECO:0000256" key="4">
    <source>
        <dbReference type="ARBA" id="ARBA00022833"/>
    </source>
</evidence>
<dbReference type="Gene3D" id="3.60.15.10">
    <property type="entry name" value="Ribonuclease Z/Hydroxyacylglutathione hydrolase-like"/>
    <property type="match status" value="1"/>
</dbReference>
<keyword evidence="7" id="KW-1185">Reference proteome</keyword>
<dbReference type="GO" id="GO:0016787">
    <property type="term" value="F:hydrolase activity"/>
    <property type="evidence" value="ECO:0007669"/>
    <property type="project" value="UniProtKB-KW"/>
</dbReference>
<evidence type="ECO:0000313" key="7">
    <source>
        <dbReference type="Proteomes" id="UP001209317"/>
    </source>
</evidence>
<proteinExistence type="inferred from homology"/>
<comment type="caution">
    <text evidence="6">The sequence shown here is derived from an EMBL/GenBank/DDBJ whole genome shotgun (WGS) entry which is preliminary data.</text>
</comment>
<gene>
    <name evidence="6" type="ORF">OD355_11590</name>
</gene>
<evidence type="ECO:0000256" key="1">
    <source>
        <dbReference type="ARBA" id="ARBA00007749"/>
    </source>
</evidence>